<evidence type="ECO:0000313" key="4">
    <source>
        <dbReference type="Proteomes" id="UP000298860"/>
    </source>
</evidence>
<dbReference type="Proteomes" id="UP000298860">
    <property type="component" value="Unassembled WGS sequence"/>
</dbReference>
<accession>A0A4D4JEJ2</accession>
<comment type="caution">
    <text evidence="3">The sequence shown here is derived from an EMBL/GenBank/DDBJ whole genome shotgun (WGS) entry which is preliminary data.</text>
</comment>
<dbReference type="AlphaFoldDB" id="A0A4D4JEJ2"/>
<feature type="compositionally biased region" description="Polar residues" evidence="1">
    <location>
        <begin position="58"/>
        <end position="74"/>
    </location>
</feature>
<dbReference type="RefSeq" id="WP_225978745.1">
    <property type="nucleotide sequence ID" value="NZ_BJFL01000043.1"/>
</dbReference>
<keyword evidence="4" id="KW-1185">Reference proteome</keyword>
<reference evidence="4" key="1">
    <citation type="submission" date="2019-04" db="EMBL/GenBank/DDBJ databases">
        <title>Draft genome sequence of Pseudonocardiaceae bacterium SL3-2-4.</title>
        <authorList>
            <person name="Ningsih F."/>
            <person name="Yokota A."/>
            <person name="Sakai Y."/>
            <person name="Nanatani K."/>
            <person name="Yabe S."/>
            <person name="Oetari A."/>
            <person name="Sjamsuridzal W."/>
        </authorList>
    </citation>
    <scope>NUCLEOTIDE SEQUENCE [LARGE SCALE GENOMIC DNA]</scope>
    <source>
        <strain evidence="4">SL3-2-4</strain>
    </source>
</reference>
<proteinExistence type="predicted"/>
<protein>
    <submittedName>
        <fullName evidence="3">ATP/GTP-binding protein</fullName>
    </submittedName>
</protein>
<evidence type="ECO:0000256" key="2">
    <source>
        <dbReference type="SAM" id="SignalP"/>
    </source>
</evidence>
<gene>
    <name evidence="3" type="ORF">GTS_50930</name>
</gene>
<sequence>MRRIATIAGIATLSMIGLASPVLADGGWGSTSCSQVPTPACDLGAGTGGHDGKVGENPGNSNGKPGRTGQSNSGASGGEPAPGDTITDDNTNLANCSYVKSDYQPPAGGVTTAAYTRLVNSAVVVQPAVFTRSRARTGMLAEPVAGPDQGQQGAWYVWKCTGPGVGKDALYRPPVWIPNGQQPGAAPLPSPAELAAMARKQLRLPSPTIAANPAGEQLVNLPTWLWLSNGWGPVSATASVPGVSVTATATPTSVTWSMGDGATVTCQGAGTPFRPGSDPRAASPDCGYTYRSSSAGQVAEAFPVTATVHWSVTWSGAGQGGTFPDMTTTSRAAFRVAEAQALNNGG</sequence>
<evidence type="ECO:0000256" key="1">
    <source>
        <dbReference type="SAM" id="MobiDB-lite"/>
    </source>
</evidence>
<dbReference type="EMBL" id="BJFL01000043">
    <property type="protein sequence ID" value="GDY33460.1"/>
    <property type="molecule type" value="Genomic_DNA"/>
</dbReference>
<name>A0A4D4JEJ2_9PSEU</name>
<evidence type="ECO:0000313" key="3">
    <source>
        <dbReference type="EMBL" id="GDY33460.1"/>
    </source>
</evidence>
<feature type="chain" id="PRO_5020205642" evidence="2">
    <location>
        <begin position="25"/>
        <end position="346"/>
    </location>
</feature>
<organism evidence="3 4">
    <name type="scientific">Gandjariella thermophila</name>
    <dbReference type="NCBI Taxonomy" id="1931992"/>
    <lineage>
        <taxon>Bacteria</taxon>
        <taxon>Bacillati</taxon>
        <taxon>Actinomycetota</taxon>
        <taxon>Actinomycetes</taxon>
        <taxon>Pseudonocardiales</taxon>
        <taxon>Pseudonocardiaceae</taxon>
        <taxon>Gandjariella</taxon>
    </lineage>
</organism>
<feature type="signal peptide" evidence="2">
    <location>
        <begin position="1"/>
        <end position="24"/>
    </location>
</feature>
<feature type="region of interest" description="Disordered" evidence="1">
    <location>
        <begin position="44"/>
        <end position="90"/>
    </location>
</feature>
<keyword evidence="2" id="KW-0732">Signal</keyword>